<dbReference type="PIRSF" id="PIRSF000441">
    <property type="entry name" value="CysE"/>
    <property type="match status" value="1"/>
</dbReference>
<dbReference type="PROSITE" id="PS00101">
    <property type="entry name" value="HEXAPEP_TRANSFERASES"/>
    <property type="match status" value="1"/>
</dbReference>
<dbReference type="RefSeq" id="WP_159526491.1">
    <property type="nucleotide sequence ID" value="NZ_WUUU01000075.1"/>
</dbReference>
<dbReference type="Proteomes" id="UP000471521">
    <property type="component" value="Unassembled WGS sequence"/>
</dbReference>
<dbReference type="Pfam" id="PF00132">
    <property type="entry name" value="Hexapep"/>
    <property type="match status" value="1"/>
</dbReference>
<dbReference type="InterPro" id="IPR011004">
    <property type="entry name" value="Trimer_LpxA-like_sf"/>
</dbReference>
<keyword evidence="12" id="KW-1185">Reference proteome</keyword>
<dbReference type="GO" id="GO:0006535">
    <property type="term" value="P:cysteine biosynthetic process from serine"/>
    <property type="evidence" value="ECO:0007669"/>
    <property type="project" value="InterPro"/>
</dbReference>
<evidence type="ECO:0000313" key="12">
    <source>
        <dbReference type="Proteomes" id="UP000471521"/>
    </source>
</evidence>
<dbReference type="EMBL" id="WUUU01000075">
    <property type="protein sequence ID" value="MXR20988.1"/>
    <property type="molecule type" value="Genomic_DNA"/>
</dbReference>
<gene>
    <name evidence="11" type="primary">cysE</name>
    <name evidence="11" type="ORF">GRX66_10375</name>
</gene>
<protein>
    <recommendedName>
        <fullName evidence="3">serine O-acetyltransferase</fullName>
        <ecNumber evidence="3">2.3.1.30</ecNumber>
    </recommendedName>
</protein>
<dbReference type="EC" id="2.3.1.30" evidence="3"/>
<dbReference type="NCBIfam" id="NF041874">
    <property type="entry name" value="EPS_EpsC"/>
    <property type="match status" value="1"/>
</dbReference>
<dbReference type="InterPro" id="IPR010493">
    <property type="entry name" value="Ser_AcTrfase_N"/>
</dbReference>
<reference evidence="11 12" key="1">
    <citation type="submission" date="2019-12" db="EMBL/GenBank/DDBJ databases">
        <title>Isolation and characterization of three novel carbon monoxide-oxidizing members of Halobacteria from salione crusts and soils.</title>
        <authorList>
            <person name="Myers M.R."/>
            <person name="King G.M."/>
        </authorList>
    </citation>
    <scope>NUCLEOTIDE SEQUENCE [LARGE SCALE GENOMIC DNA]</scope>
    <source>
        <strain evidence="11 12">PCN9</strain>
    </source>
</reference>
<dbReference type="InterPro" id="IPR018357">
    <property type="entry name" value="Hexapep_transf_CS"/>
</dbReference>
<evidence type="ECO:0000256" key="7">
    <source>
        <dbReference type="ARBA" id="ARBA00049486"/>
    </source>
</evidence>
<keyword evidence="4" id="KW-0028">Amino-acid biosynthesis</keyword>
<evidence type="ECO:0000256" key="4">
    <source>
        <dbReference type="ARBA" id="ARBA00022605"/>
    </source>
</evidence>
<dbReference type="GO" id="GO:0005737">
    <property type="term" value="C:cytoplasm"/>
    <property type="evidence" value="ECO:0007669"/>
    <property type="project" value="InterPro"/>
</dbReference>
<comment type="catalytic activity">
    <reaction evidence="7">
        <text>L-serine + acetyl-CoA = O-acetyl-L-serine + CoA</text>
        <dbReference type="Rhea" id="RHEA:24560"/>
        <dbReference type="ChEBI" id="CHEBI:33384"/>
        <dbReference type="ChEBI" id="CHEBI:57287"/>
        <dbReference type="ChEBI" id="CHEBI:57288"/>
        <dbReference type="ChEBI" id="CHEBI:58340"/>
        <dbReference type="EC" id="2.3.1.30"/>
    </reaction>
</comment>
<keyword evidence="9" id="KW-0472">Membrane</keyword>
<keyword evidence="9" id="KW-0812">Transmembrane</keyword>
<keyword evidence="6 11" id="KW-0012">Acyltransferase</keyword>
<accession>A0A6B0SH81</accession>
<feature type="transmembrane region" description="Helical" evidence="9">
    <location>
        <begin position="21"/>
        <end position="49"/>
    </location>
</feature>
<comment type="similarity">
    <text evidence="2">Belongs to the transferase hexapeptide repeat family.</text>
</comment>
<proteinExistence type="inferred from homology"/>
<evidence type="ECO:0000313" key="11">
    <source>
        <dbReference type="EMBL" id="MXR20988.1"/>
    </source>
</evidence>
<dbReference type="NCBIfam" id="TIGR01172">
    <property type="entry name" value="cysE"/>
    <property type="match status" value="1"/>
</dbReference>
<dbReference type="GO" id="GO:0009001">
    <property type="term" value="F:serine O-acetyltransferase activity"/>
    <property type="evidence" value="ECO:0007669"/>
    <property type="project" value="UniProtKB-EC"/>
</dbReference>
<name>A0A6B0SH81_9EURY</name>
<evidence type="ECO:0000256" key="5">
    <source>
        <dbReference type="ARBA" id="ARBA00022679"/>
    </source>
</evidence>
<dbReference type="InterPro" id="IPR045304">
    <property type="entry name" value="LbH_SAT"/>
</dbReference>
<feature type="compositionally biased region" description="Acidic residues" evidence="8">
    <location>
        <begin position="171"/>
        <end position="185"/>
    </location>
</feature>
<dbReference type="OrthoDB" id="10940at2157"/>
<evidence type="ECO:0000256" key="9">
    <source>
        <dbReference type="SAM" id="Phobius"/>
    </source>
</evidence>
<dbReference type="InterPro" id="IPR053376">
    <property type="entry name" value="Serine_acetyltransferase"/>
</dbReference>
<dbReference type="Pfam" id="PF06426">
    <property type="entry name" value="SATase_N"/>
    <property type="match status" value="1"/>
</dbReference>
<feature type="region of interest" description="Disordered" evidence="8">
    <location>
        <begin position="157"/>
        <end position="185"/>
    </location>
</feature>
<evidence type="ECO:0000256" key="2">
    <source>
        <dbReference type="ARBA" id="ARBA00007274"/>
    </source>
</evidence>
<dbReference type="CDD" id="cd03354">
    <property type="entry name" value="LbH_SAT"/>
    <property type="match status" value="1"/>
</dbReference>
<keyword evidence="9" id="KW-1133">Transmembrane helix</keyword>
<comment type="caution">
    <text evidence="11">The sequence shown here is derived from an EMBL/GenBank/DDBJ whole genome shotgun (WGS) entry which is preliminary data.</text>
</comment>
<dbReference type="Gene3D" id="1.10.3130.10">
    <property type="entry name" value="serine acetyltransferase, domain 1"/>
    <property type="match status" value="1"/>
</dbReference>
<dbReference type="InterPro" id="IPR001451">
    <property type="entry name" value="Hexapep"/>
</dbReference>
<dbReference type="AlphaFoldDB" id="A0A6B0SH81"/>
<evidence type="ECO:0000259" key="10">
    <source>
        <dbReference type="Pfam" id="PF06426"/>
    </source>
</evidence>
<dbReference type="PANTHER" id="PTHR42811">
    <property type="entry name" value="SERINE ACETYLTRANSFERASE"/>
    <property type="match status" value="1"/>
</dbReference>
<organism evidence="11 12">
    <name type="scientific">Halobacterium bonnevillei</name>
    <dbReference type="NCBI Taxonomy" id="2692200"/>
    <lineage>
        <taxon>Archaea</taxon>
        <taxon>Methanobacteriati</taxon>
        <taxon>Methanobacteriota</taxon>
        <taxon>Stenosarchaea group</taxon>
        <taxon>Halobacteria</taxon>
        <taxon>Halobacteriales</taxon>
        <taxon>Halobacteriaceae</taxon>
        <taxon>Halobacterium</taxon>
    </lineage>
</organism>
<dbReference type="FunFam" id="2.160.10.10:FF:000007">
    <property type="entry name" value="Serine acetyltransferase"/>
    <property type="match status" value="1"/>
</dbReference>
<keyword evidence="5 11" id="KW-0808">Transferase</keyword>
<dbReference type="InterPro" id="IPR005881">
    <property type="entry name" value="Ser_O-AcTrfase"/>
</dbReference>
<evidence type="ECO:0000256" key="3">
    <source>
        <dbReference type="ARBA" id="ARBA00013266"/>
    </source>
</evidence>
<feature type="domain" description="Serine acetyltransferase N-terminal" evidence="10">
    <location>
        <begin position="3"/>
        <end position="35"/>
    </location>
</feature>
<dbReference type="SUPFAM" id="SSF51161">
    <property type="entry name" value="Trimeric LpxA-like enzymes"/>
    <property type="match status" value="1"/>
</dbReference>
<evidence type="ECO:0000256" key="6">
    <source>
        <dbReference type="ARBA" id="ARBA00023315"/>
    </source>
</evidence>
<dbReference type="UniPathway" id="UPA00136">
    <property type="reaction ID" value="UER00199"/>
</dbReference>
<dbReference type="InterPro" id="IPR042122">
    <property type="entry name" value="Ser_AcTrfase_N_sf"/>
</dbReference>
<evidence type="ECO:0000256" key="1">
    <source>
        <dbReference type="ARBA" id="ARBA00004876"/>
    </source>
</evidence>
<dbReference type="Gene3D" id="2.160.10.10">
    <property type="entry name" value="Hexapeptide repeat proteins"/>
    <property type="match status" value="1"/>
</dbReference>
<evidence type="ECO:0000256" key="8">
    <source>
        <dbReference type="SAM" id="MobiDB-lite"/>
    </source>
</evidence>
<comment type="pathway">
    <text evidence="1">Amino-acid biosynthesis; L-cysteine biosynthesis; L-cysteine from L-serine: step 1/2.</text>
</comment>
<sequence>MLNRVRADVAAMRRRDPAARTFLEVLLCYPGLHAVWAHVFLAAPVYSAWPLAGRVVSQVARLLTGVEIHPGADVGRRVTIDHGAGVVVGETAEIGDDVHMYHGVTLGGNDPRPVKRHPTVDDHATIGANATLIGDIRIGENATIGAASVVTNDVPADATVAGSPAERVDETGDATDADEADEADA</sequence>